<dbReference type="InterPro" id="IPR059177">
    <property type="entry name" value="GH29D-like_dom"/>
</dbReference>
<gene>
    <name evidence="5" type="ORF">D4L85_01520</name>
</gene>
<dbReference type="PANTHER" id="PTHR40841">
    <property type="entry name" value="SIDEROPHORE TRIACETYLFUSARININE C ESTERASE"/>
    <property type="match status" value="1"/>
</dbReference>
<dbReference type="SUPFAM" id="SSF53474">
    <property type="entry name" value="alpha/beta-Hydrolases"/>
    <property type="match status" value="1"/>
</dbReference>
<keyword evidence="6" id="KW-1185">Reference proteome</keyword>
<evidence type="ECO:0000256" key="3">
    <source>
        <dbReference type="SAM" id="SignalP"/>
    </source>
</evidence>
<keyword evidence="3" id="KW-0732">Signal</keyword>
<evidence type="ECO:0000313" key="5">
    <source>
        <dbReference type="EMBL" id="AYB29341.1"/>
    </source>
</evidence>
<feature type="signal peptide" evidence="3">
    <location>
        <begin position="1"/>
        <end position="20"/>
    </location>
</feature>
<dbReference type="InterPro" id="IPR000801">
    <property type="entry name" value="Esterase-like"/>
</dbReference>
<dbReference type="KEGG" id="chk:D4L85_01520"/>
<dbReference type="EMBL" id="CP032382">
    <property type="protein sequence ID" value="AYB29341.1"/>
    <property type="molecule type" value="Genomic_DNA"/>
</dbReference>
<keyword evidence="2" id="KW-0378">Hydrolase</keyword>
<reference evidence="6" key="1">
    <citation type="submission" date="2018-09" db="EMBL/GenBank/DDBJ databases">
        <title>Chryseolinea sp. KIS68-18 isolated from soil.</title>
        <authorList>
            <person name="Weon H.-Y."/>
            <person name="Kwon S.-W."/>
            <person name="Lee S.A."/>
        </authorList>
    </citation>
    <scope>NUCLEOTIDE SEQUENCE [LARGE SCALE GENOMIC DNA]</scope>
    <source>
        <strain evidence="6">KIS68-18</strain>
    </source>
</reference>
<proteinExistence type="inferred from homology"/>
<sequence>MRLRFSAMVILTILCSPLHAQFATPLKDSIQSTVLDERRDIEIILPANYGNDTTHYDVWYVLDGEWNTHTFTNIFSFLVAIQFAPPAILVSVPNRYENGFNLRDRDLTPTPIAYVDRSGGAKNFLSFFERELMPYINGKYRVSGESGIFGSSFGGLFTIYAMLERPSLFRFYTTADPALHNDGQLIPRLAAQRFPGMTFSNTVLNIGGREGISYPEMARDLMDSVLTTSAPAGLHWQSMLYPNETHGSSVFKSNYDGLKYSYLGYFVRNARCYPNHGIVLKDRPVRLFVPTDNSDIRYTMDGTAPSRSSKKMDDHLQISEPEKLKLYSFSPSGRYDHEIPVELRSGDYLRPKKAAAKFKADRRLAGTFKANASGLMDGWVQIDKDGYYVFQLTPPAGTKLFFNDSLLLQIDEKTAHTRQAIILPLRSGKYALRVERPADPRDNSPLYFGLYYSENGQDDWWANPIVKW</sequence>
<comment type="similarity">
    <text evidence="1">Belongs to the esterase D family.</text>
</comment>
<evidence type="ECO:0000256" key="2">
    <source>
        <dbReference type="ARBA" id="ARBA00022801"/>
    </source>
</evidence>
<dbReference type="AlphaFoldDB" id="A0A385SFW1"/>
<dbReference type="Pfam" id="PF13290">
    <property type="entry name" value="CHB_HEX_C_1"/>
    <property type="match status" value="1"/>
</dbReference>
<dbReference type="InterPro" id="IPR029058">
    <property type="entry name" value="AB_hydrolase_fold"/>
</dbReference>
<name>A0A385SFW1_9BACT</name>
<protein>
    <recommendedName>
        <fullName evidence="4">GH29D-like beta-sandwich domain-containing protein</fullName>
    </recommendedName>
</protein>
<dbReference type="PANTHER" id="PTHR40841:SF2">
    <property type="entry name" value="SIDEROPHORE-DEGRADING ESTERASE (EUROFUNG)"/>
    <property type="match status" value="1"/>
</dbReference>
<organism evidence="5 6">
    <name type="scientific">Chryseolinea soli</name>
    <dbReference type="NCBI Taxonomy" id="2321403"/>
    <lineage>
        <taxon>Bacteria</taxon>
        <taxon>Pseudomonadati</taxon>
        <taxon>Bacteroidota</taxon>
        <taxon>Cytophagia</taxon>
        <taxon>Cytophagales</taxon>
        <taxon>Fulvivirgaceae</taxon>
        <taxon>Chryseolinea</taxon>
    </lineage>
</organism>
<evidence type="ECO:0000313" key="6">
    <source>
        <dbReference type="Proteomes" id="UP000266183"/>
    </source>
</evidence>
<feature type="domain" description="GH29D-like beta-sandwich" evidence="4">
    <location>
        <begin position="275"/>
        <end position="333"/>
    </location>
</feature>
<dbReference type="InterPro" id="IPR052558">
    <property type="entry name" value="Siderophore_Hydrolase_D"/>
</dbReference>
<dbReference type="RefSeq" id="WP_119752660.1">
    <property type="nucleotide sequence ID" value="NZ_CP032382.1"/>
</dbReference>
<feature type="chain" id="PRO_5017477306" description="GH29D-like beta-sandwich domain-containing protein" evidence="3">
    <location>
        <begin position="21"/>
        <end position="468"/>
    </location>
</feature>
<dbReference type="OrthoDB" id="9784036at2"/>
<dbReference type="Gene3D" id="3.40.50.1820">
    <property type="entry name" value="alpha/beta hydrolase"/>
    <property type="match status" value="1"/>
</dbReference>
<dbReference type="Proteomes" id="UP000266183">
    <property type="component" value="Chromosome"/>
</dbReference>
<evidence type="ECO:0000256" key="1">
    <source>
        <dbReference type="ARBA" id="ARBA00005622"/>
    </source>
</evidence>
<evidence type="ECO:0000259" key="4">
    <source>
        <dbReference type="Pfam" id="PF13290"/>
    </source>
</evidence>
<dbReference type="GO" id="GO:0016788">
    <property type="term" value="F:hydrolase activity, acting on ester bonds"/>
    <property type="evidence" value="ECO:0007669"/>
    <property type="project" value="TreeGrafter"/>
</dbReference>
<accession>A0A385SFW1</accession>
<dbReference type="Pfam" id="PF00756">
    <property type="entry name" value="Esterase"/>
    <property type="match status" value="1"/>
</dbReference>